<dbReference type="AlphaFoldDB" id="A0A0C9TZ15"/>
<reference evidence="7" key="2">
    <citation type="submission" date="2015-01" db="EMBL/GenBank/DDBJ databases">
        <title>Evolutionary Origins and Diversification of the Mycorrhizal Mutualists.</title>
        <authorList>
            <consortium name="DOE Joint Genome Institute"/>
            <consortium name="Mycorrhizal Genomics Consortium"/>
            <person name="Kohler A."/>
            <person name="Kuo A."/>
            <person name="Nagy L.G."/>
            <person name="Floudas D."/>
            <person name="Copeland A."/>
            <person name="Barry K.W."/>
            <person name="Cichocki N."/>
            <person name="Veneault-Fourrey C."/>
            <person name="LaButti K."/>
            <person name="Lindquist E.A."/>
            <person name="Lipzen A."/>
            <person name="Lundell T."/>
            <person name="Morin E."/>
            <person name="Murat C."/>
            <person name="Riley R."/>
            <person name="Ohm R."/>
            <person name="Sun H."/>
            <person name="Tunlid A."/>
            <person name="Henrissat B."/>
            <person name="Grigoriev I.V."/>
            <person name="Hibbett D.S."/>
            <person name="Martin F."/>
        </authorList>
    </citation>
    <scope>NUCLEOTIDE SEQUENCE [LARGE SCALE GENOMIC DNA]</scope>
    <source>
        <strain evidence="7">ATCC 200175</strain>
    </source>
</reference>
<dbReference type="SMART" id="SM00248">
    <property type="entry name" value="ANK"/>
    <property type="match status" value="5"/>
</dbReference>
<dbReference type="PROSITE" id="PS50088">
    <property type="entry name" value="ANK_REPEAT"/>
    <property type="match status" value="2"/>
</dbReference>
<dbReference type="EMBL" id="KN819359">
    <property type="protein sequence ID" value="KIJ12777.1"/>
    <property type="molecule type" value="Genomic_DNA"/>
</dbReference>
<evidence type="ECO:0000313" key="7">
    <source>
        <dbReference type="Proteomes" id="UP000053647"/>
    </source>
</evidence>
<evidence type="ECO:0000256" key="4">
    <source>
        <dbReference type="SAM" id="Coils"/>
    </source>
</evidence>
<dbReference type="SUPFAM" id="SSF48403">
    <property type="entry name" value="Ankyrin repeat"/>
    <property type="match status" value="2"/>
</dbReference>
<dbReference type="Proteomes" id="UP000053647">
    <property type="component" value="Unassembled WGS sequence"/>
</dbReference>
<dbReference type="InterPro" id="IPR036770">
    <property type="entry name" value="Ankyrin_rpt-contain_sf"/>
</dbReference>
<keyword evidence="2 3" id="KW-0040">ANK repeat</keyword>
<dbReference type="Pfam" id="PF12796">
    <property type="entry name" value="Ank_2"/>
    <property type="match status" value="1"/>
</dbReference>
<feature type="region of interest" description="Disordered" evidence="5">
    <location>
        <begin position="939"/>
        <end position="958"/>
    </location>
</feature>
<sequence length="958" mass="105131">MSRVQRSFENFALLQAASEGDASAVQNALDDGADINASDTSGRTVLTCALTADRWETIDASDASFMSEDRLNVLRIAVSHPDISLYTLNAPQDSINDVTPLGMAAWLDMPDVVQLLLECSSGAVSVDGMDTDGATPLMYAARDCRTEVVGQLLTHGARPDLRDRNHRSSLQFALPHPRVLWACEYALRCYRWHECKNGNKRALCAPSCVDIDQLSPYSSAPPLPYSPPSTAFSPESAALITDSIVHAVLTADLSLIYSLLFSPQSFEPSPLDNGPILVNVPDVEGWSPIHYCVSVPNPSIEIIDALYRAGADTSLFTTGEQYTPLHCLARLACASDIPDSAQYLYQFAVHLVRDLRAPLSARDKNEETCIHVAAEHGECIDILYALLDCDPTGSIRDMRNSRGFTAFEVAKPHFRSAFSLEQSNRPQSSLSDRTIRPTTCTSLSSITSFTDWVSPIAPPIHQSAGPASHLPPDFDVISTSEKLLDNFQYFSTAPHLGCDPAGLDNLESVITETSQLGDDVLAHFRGQVDDAAKELRDMREALNTVDRLWNVVSHEAEGQLRSRGDDIPQLAHLMHRRSPRGSEDSQSTAVEPEPSLPKDKEVKQYADVGVLTEALTTQTIETTVNGARTVPWADWLDGFISTDSSVCKVHLANLIEIERELFTRESINSLEEKVPTKEPKLKSLLKSRKRHEKVEKSGASKLKTWLKKKIVAGKPLCFQLCYELDEANCAVGREVKQDTIQPIITVTDSEGLPVVATKNRRGSSSSSSKNETRSIRVVLSAASRDLSTIDECLHGIDHLISTANHSISRAERIIKRTVKIRQATVQHLRHRYTPIYDDLFAFSPNAPTPSAYPGLSPSPNSIYLSLPHSNSSSRSSSAHSSLVSLAVTAREEEDEDTKALRRLVLRKVSAHVDGAYDELERANTWLRIVKSVLQDLNARTSSSSPSSVSYSHSASVLS</sequence>
<keyword evidence="4" id="KW-0175">Coiled coil</keyword>
<gene>
    <name evidence="6" type="ORF">PAXINDRAFT_170981</name>
</gene>
<dbReference type="PANTHER" id="PTHR24198:SF165">
    <property type="entry name" value="ANKYRIN REPEAT-CONTAINING PROTEIN-RELATED"/>
    <property type="match status" value="1"/>
</dbReference>
<feature type="repeat" description="ANK" evidence="3">
    <location>
        <begin position="8"/>
        <end position="40"/>
    </location>
</feature>
<dbReference type="OrthoDB" id="539213at2759"/>
<feature type="region of interest" description="Disordered" evidence="5">
    <location>
        <begin position="575"/>
        <end position="599"/>
    </location>
</feature>
<feature type="compositionally biased region" description="Low complexity" evidence="5">
    <location>
        <begin position="941"/>
        <end position="958"/>
    </location>
</feature>
<dbReference type="HOGENOM" id="CLU_013983_0_0_1"/>
<evidence type="ECO:0000256" key="3">
    <source>
        <dbReference type="PROSITE-ProRule" id="PRU00023"/>
    </source>
</evidence>
<evidence type="ECO:0000256" key="2">
    <source>
        <dbReference type="ARBA" id="ARBA00023043"/>
    </source>
</evidence>
<evidence type="ECO:0000256" key="5">
    <source>
        <dbReference type="SAM" id="MobiDB-lite"/>
    </source>
</evidence>
<name>A0A0C9TZ15_PAXIN</name>
<proteinExistence type="predicted"/>
<feature type="coiled-coil region" evidence="4">
    <location>
        <begin position="521"/>
        <end position="548"/>
    </location>
</feature>
<feature type="repeat" description="ANK" evidence="3">
    <location>
        <begin position="132"/>
        <end position="164"/>
    </location>
</feature>
<protein>
    <submittedName>
        <fullName evidence="6">Unplaced genomic scaffold PAXINscaffold_37, whole genome shotgun sequence</fullName>
    </submittedName>
</protein>
<dbReference type="Gene3D" id="1.25.40.20">
    <property type="entry name" value="Ankyrin repeat-containing domain"/>
    <property type="match status" value="2"/>
</dbReference>
<dbReference type="InterPro" id="IPR002110">
    <property type="entry name" value="Ankyrin_rpt"/>
</dbReference>
<reference evidence="6 7" key="1">
    <citation type="submission" date="2014-06" db="EMBL/GenBank/DDBJ databases">
        <authorList>
            <consortium name="DOE Joint Genome Institute"/>
            <person name="Kuo A."/>
            <person name="Kohler A."/>
            <person name="Nagy L.G."/>
            <person name="Floudas D."/>
            <person name="Copeland A."/>
            <person name="Barry K.W."/>
            <person name="Cichocki N."/>
            <person name="Veneault-Fourrey C."/>
            <person name="LaButti K."/>
            <person name="Lindquist E.A."/>
            <person name="Lipzen A."/>
            <person name="Lundell T."/>
            <person name="Morin E."/>
            <person name="Murat C."/>
            <person name="Sun H."/>
            <person name="Tunlid A."/>
            <person name="Henrissat B."/>
            <person name="Grigoriev I.V."/>
            <person name="Hibbett D.S."/>
            <person name="Martin F."/>
            <person name="Nordberg H.P."/>
            <person name="Cantor M.N."/>
            <person name="Hua S.X."/>
        </authorList>
    </citation>
    <scope>NUCLEOTIDE SEQUENCE [LARGE SCALE GENOMIC DNA]</scope>
    <source>
        <strain evidence="6 7">ATCC 200175</strain>
    </source>
</reference>
<evidence type="ECO:0000313" key="6">
    <source>
        <dbReference type="EMBL" id="KIJ12777.1"/>
    </source>
</evidence>
<dbReference type="PROSITE" id="PS50297">
    <property type="entry name" value="ANK_REP_REGION"/>
    <property type="match status" value="1"/>
</dbReference>
<organism evidence="6 7">
    <name type="scientific">Paxillus involutus ATCC 200175</name>
    <dbReference type="NCBI Taxonomy" id="664439"/>
    <lineage>
        <taxon>Eukaryota</taxon>
        <taxon>Fungi</taxon>
        <taxon>Dikarya</taxon>
        <taxon>Basidiomycota</taxon>
        <taxon>Agaricomycotina</taxon>
        <taxon>Agaricomycetes</taxon>
        <taxon>Agaricomycetidae</taxon>
        <taxon>Boletales</taxon>
        <taxon>Paxilineae</taxon>
        <taxon>Paxillaceae</taxon>
        <taxon>Paxillus</taxon>
    </lineage>
</organism>
<keyword evidence="7" id="KW-1185">Reference proteome</keyword>
<accession>A0A0C9TZ15</accession>
<dbReference type="PANTHER" id="PTHR24198">
    <property type="entry name" value="ANKYRIN REPEAT AND PROTEIN KINASE DOMAIN-CONTAINING PROTEIN"/>
    <property type="match status" value="1"/>
</dbReference>
<keyword evidence="1" id="KW-0677">Repeat</keyword>
<evidence type="ECO:0000256" key="1">
    <source>
        <dbReference type="ARBA" id="ARBA00022737"/>
    </source>
</evidence>